<dbReference type="AlphaFoldDB" id="A0A9Q9AH45"/>
<dbReference type="Pfam" id="PF23562">
    <property type="entry name" value="AMP-binding_C_3"/>
    <property type="match status" value="1"/>
</dbReference>
<organism evidence="4 5">
    <name type="scientific">Septoria linicola</name>
    <dbReference type="NCBI Taxonomy" id="215465"/>
    <lineage>
        <taxon>Eukaryota</taxon>
        <taxon>Fungi</taxon>
        <taxon>Dikarya</taxon>
        <taxon>Ascomycota</taxon>
        <taxon>Pezizomycotina</taxon>
        <taxon>Dothideomycetes</taxon>
        <taxon>Dothideomycetidae</taxon>
        <taxon>Mycosphaerellales</taxon>
        <taxon>Mycosphaerellaceae</taxon>
        <taxon>Septoria</taxon>
    </lineage>
</organism>
<dbReference type="SUPFAM" id="SSF47336">
    <property type="entry name" value="ACP-like"/>
    <property type="match status" value="1"/>
</dbReference>
<dbReference type="PANTHER" id="PTHR43439">
    <property type="entry name" value="PHENYLACETATE-COENZYME A LIGASE"/>
    <property type="match status" value="1"/>
</dbReference>
<name>A0A9Q9AH45_9PEZI</name>
<feature type="domain" description="Carrier" evidence="3">
    <location>
        <begin position="559"/>
        <end position="639"/>
    </location>
</feature>
<dbReference type="InterPro" id="IPR013120">
    <property type="entry name" value="FAR_NAD-bd"/>
</dbReference>
<dbReference type="PROSITE" id="PS50075">
    <property type="entry name" value="CARRIER"/>
    <property type="match status" value="1"/>
</dbReference>
<protein>
    <submittedName>
        <fullName evidence="4">AMP-dependent synthetase/ligase, phosphopantetheine binding ACP domain, ANL</fullName>
    </submittedName>
</protein>
<dbReference type="InterPro" id="IPR042099">
    <property type="entry name" value="ANL_N_sf"/>
</dbReference>
<dbReference type="PROSITE" id="PS00012">
    <property type="entry name" value="PHOSPHOPANTETHEINE"/>
    <property type="match status" value="1"/>
</dbReference>
<keyword evidence="5" id="KW-1185">Reference proteome</keyword>
<dbReference type="Pfam" id="PF00501">
    <property type="entry name" value="AMP-binding"/>
    <property type="match status" value="1"/>
</dbReference>
<sequence>MATPVYFTCTLSQAKSCGKRIDFTNITNLINDSAETCPDVPAAGFYLPNADQSWSTRVLSFAEILQGSCATAELIAQGIKIPEHQTVALLCPSTPDFLLTWLALMRLGHAVLLIAPQCSPSAIVGLCERCEVTSLFHDETYTELAMNAMHESKDQAFPLTTHRLPFGTGSNPFDLVIKPVSAKPQASNAAQDDVAYLHHTSGTSSSIPKPIPQTHFAGAGAYARFDGSHHATFTTTPLYHGGIADLFRAWTSNALIWLFPGKGVPITATNIIKCLDLAKDSSAPSAKYFASVPYVLEMMASDERGIERLCHMDIVAVGGAALPAEVGSQLIDAGIKLISRFGSAECGFLMSSHREYDEDQAWDYLRDSGDLRFEEREGDLYELVVPPQWPHISKTDKTSSDGSFATSDLFRPHPSIARAWKYDSRADSQLTMITGKKFDPAPLEDALAVKSSYIQDVLIFGNGKPCPGALIFRSREAKDISNDDLLQILAPLVEELNQESQSHARVPPSMLILMPYREAPLEKSSKGTVLRRLAEQRYTSEIDGAYEKDLSDQSGVPDEKVESFVLDVVRSIASTPSTHSTKLQPDTDLFAYGIDSVACVQIRHAVSKLLPMYSARLPLTIVQDTGSIHQLSQTLIDLRHERTISHPDGEDHTKLMHDFVAQYSSLQQEPAEKSQNLLLTPPGTPSPTQRQPGKVVLLTGPTGSLGSQLLSQLVSSPDVSHIHLLLRGTSLQAAEERVRDALSSRKLAVPADFDCKVSVHTCRLSESLLGLKAETHARLVQEVDVIFHLAWAVDFVLPLQGFKQHFAGLQGLLKLSLAHSRYALGNGSAEAAQVVFCSSTASVSSYEEVYPHQAVPENVLTNAKYSGRIGYSRSKWVAENILHEAVKAHSDLKGAVSIVRVGQLSGDSFNGVWNKSEAYPLMMNSAKVTGCLPALAHESVGWLPVDTAATAFLELGISRPGASNNVKTDDLQVVHLLSQDRTTTWNMLLDWLQAVGNFEVVKPKQWLRRLDDLSKSNSSESQPCLKLLEFWKMAYGGDASEPAASDEGLYRTEKSMCAMPCLKSVKPVDKEYALKLWTWIQENV</sequence>
<dbReference type="InterPro" id="IPR006162">
    <property type="entry name" value="Ppantetheine_attach_site"/>
</dbReference>
<dbReference type="SUPFAM" id="SSF51735">
    <property type="entry name" value="NAD(P)-binding Rossmann-fold domains"/>
    <property type="match status" value="1"/>
</dbReference>
<keyword evidence="1" id="KW-0596">Phosphopantetheine</keyword>
<dbReference type="PANTHER" id="PTHR43439:SF2">
    <property type="entry name" value="ENZYME, PUTATIVE (JCVI)-RELATED"/>
    <property type="match status" value="1"/>
</dbReference>
<dbReference type="Pfam" id="PF07993">
    <property type="entry name" value="NAD_binding_4"/>
    <property type="match status" value="1"/>
</dbReference>
<accession>A0A9Q9AH45</accession>
<evidence type="ECO:0000256" key="2">
    <source>
        <dbReference type="ARBA" id="ARBA00022553"/>
    </source>
</evidence>
<evidence type="ECO:0000256" key="1">
    <source>
        <dbReference type="ARBA" id="ARBA00022450"/>
    </source>
</evidence>
<gene>
    <name evidence="4" type="ORF">Slin15195_G022990</name>
</gene>
<keyword evidence="2" id="KW-0597">Phosphoprotein</keyword>
<dbReference type="InterPro" id="IPR009081">
    <property type="entry name" value="PP-bd_ACP"/>
</dbReference>
<evidence type="ECO:0000313" key="5">
    <source>
        <dbReference type="Proteomes" id="UP001056384"/>
    </source>
</evidence>
<evidence type="ECO:0000313" key="4">
    <source>
        <dbReference type="EMBL" id="USW48980.1"/>
    </source>
</evidence>
<dbReference type="Gene3D" id="1.10.1200.10">
    <property type="entry name" value="ACP-like"/>
    <property type="match status" value="1"/>
</dbReference>
<dbReference type="Gene3D" id="3.40.50.720">
    <property type="entry name" value="NAD(P)-binding Rossmann-like Domain"/>
    <property type="match status" value="1"/>
</dbReference>
<dbReference type="InterPro" id="IPR036291">
    <property type="entry name" value="NAD(P)-bd_dom_sf"/>
</dbReference>
<dbReference type="InterPro" id="IPR000873">
    <property type="entry name" value="AMP-dep_synth/lig_dom"/>
</dbReference>
<dbReference type="InterPro" id="IPR051414">
    <property type="entry name" value="Adenylate-forming_Reductase"/>
</dbReference>
<dbReference type="InterPro" id="IPR036736">
    <property type="entry name" value="ACP-like_sf"/>
</dbReference>
<evidence type="ECO:0000259" key="3">
    <source>
        <dbReference type="PROSITE" id="PS50075"/>
    </source>
</evidence>
<dbReference type="EMBL" id="CP099419">
    <property type="protein sequence ID" value="USW48980.1"/>
    <property type="molecule type" value="Genomic_DNA"/>
</dbReference>
<reference evidence="4" key="1">
    <citation type="submission" date="2022-06" db="EMBL/GenBank/DDBJ databases">
        <title>Complete genome sequences of two strains of the flax pathogen Septoria linicola.</title>
        <authorList>
            <person name="Lapalu N."/>
            <person name="Simon A."/>
            <person name="Demenou B."/>
            <person name="Paumier D."/>
            <person name="Guillot M.-P."/>
            <person name="Gout L."/>
            <person name="Valade R."/>
        </authorList>
    </citation>
    <scope>NUCLEOTIDE SEQUENCE</scope>
    <source>
        <strain evidence="4">SE15195</strain>
    </source>
</reference>
<proteinExistence type="predicted"/>
<dbReference type="SUPFAM" id="SSF56801">
    <property type="entry name" value="Acetyl-CoA synthetase-like"/>
    <property type="match status" value="1"/>
</dbReference>
<dbReference type="Proteomes" id="UP001056384">
    <property type="component" value="Chromosome 2"/>
</dbReference>
<dbReference type="Gene3D" id="3.40.50.12780">
    <property type="entry name" value="N-terminal domain of ligase-like"/>
    <property type="match status" value="1"/>
</dbReference>